<accession>A0A6M3J3D3</accession>
<dbReference type="AlphaFoldDB" id="A0A6M3J3D3"/>
<name>A0A6M3J3D3_9ZZZZ</name>
<organism evidence="1">
    <name type="scientific">viral metagenome</name>
    <dbReference type="NCBI Taxonomy" id="1070528"/>
    <lineage>
        <taxon>unclassified sequences</taxon>
        <taxon>metagenomes</taxon>
        <taxon>organismal metagenomes</taxon>
    </lineage>
</organism>
<protein>
    <submittedName>
        <fullName evidence="1">Uncharacterized protein</fullName>
    </submittedName>
</protein>
<reference evidence="1" key="1">
    <citation type="submission" date="2020-03" db="EMBL/GenBank/DDBJ databases">
        <title>The deep terrestrial virosphere.</title>
        <authorList>
            <person name="Holmfeldt K."/>
            <person name="Nilsson E."/>
            <person name="Simone D."/>
            <person name="Lopez-Fernandez M."/>
            <person name="Wu X."/>
            <person name="de Brujin I."/>
            <person name="Lundin D."/>
            <person name="Andersson A."/>
            <person name="Bertilsson S."/>
            <person name="Dopson M."/>
        </authorList>
    </citation>
    <scope>NUCLEOTIDE SEQUENCE</scope>
    <source>
        <strain evidence="1">MM415B00601</strain>
    </source>
</reference>
<proteinExistence type="predicted"/>
<sequence length="294" mass="32071">MQTLPQINIPSGNVIGMYDAGRRARLANIEAERSARAETRAQGLYDIALKGEERTAEKHKAGMAKAQSERVVKGMQRGLKLFKDVKTPEEYQRAKRVYEQTDPELAKGMPADYDPEALSQRLEWGRVFTDLNDKTSPTGKLLSERDALAADDPAREVYDRMIAKGISHGDINYVPDQKGGYVREAVEKKGPKAADSNTIARQIGQLFGGFYDPISGVFKGLNREAGQQAQAVQSRAERIFIDGKGTVTHAEAVTQSATEFGVKIPGQSRAEGVTAGAGITHEFVPGKGLVEVPR</sequence>
<evidence type="ECO:0000313" key="1">
    <source>
        <dbReference type="EMBL" id="QJA63667.1"/>
    </source>
</evidence>
<dbReference type="EMBL" id="MT141502">
    <property type="protein sequence ID" value="QJA63667.1"/>
    <property type="molecule type" value="Genomic_DNA"/>
</dbReference>
<gene>
    <name evidence="1" type="ORF">MM415B00601_0027</name>
</gene>